<gene>
    <name evidence="7" type="ORF">DAT39_007133</name>
</gene>
<evidence type="ECO:0000259" key="5">
    <source>
        <dbReference type="PROSITE" id="PS51455"/>
    </source>
</evidence>
<feature type="domain" description="PIPK" evidence="5">
    <location>
        <begin position="461"/>
        <end position="732"/>
    </location>
</feature>
<evidence type="ECO:0000256" key="3">
    <source>
        <dbReference type="SAM" id="MobiDB-lite"/>
    </source>
</evidence>
<feature type="compositionally biased region" description="Polar residues" evidence="3">
    <location>
        <begin position="229"/>
        <end position="241"/>
    </location>
</feature>
<feature type="compositionally biased region" description="Low complexity" evidence="3">
    <location>
        <begin position="242"/>
        <end position="253"/>
    </location>
</feature>
<dbReference type="InterPro" id="IPR019448">
    <property type="entry name" value="NT-C2"/>
</dbReference>
<feature type="non-terminal residue" evidence="7">
    <location>
        <position position="1"/>
    </location>
</feature>
<dbReference type="InterPro" id="IPR002498">
    <property type="entry name" value="PInositol-4-P-4/5-kinase_core"/>
</dbReference>
<keyword evidence="4" id="KW-0812">Transmembrane</keyword>
<dbReference type="SMART" id="SM00330">
    <property type="entry name" value="PIPKc"/>
    <property type="match status" value="1"/>
</dbReference>
<dbReference type="EMBL" id="QNUK01000078">
    <property type="protein sequence ID" value="KAF5903131.1"/>
    <property type="molecule type" value="Genomic_DNA"/>
</dbReference>
<evidence type="ECO:0000256" key="4">
    <source>
        <dbReference type="SAM" id="Phobius"/>
    </source>
</evidence>
<dbReference type="InterPro" id="IPR027484">
    <property type="entry name" value="PInositol-4-P-5-kinase_N"/>
</dbReference>
<dbReference type="Pfam" id="PF10358">
    <property type="entry name" value="NT-C2"/>
    <property type="match status" value="1"/>
</dbReference>
<dbReference type="GO" id="GO:0052742">
    <property type="term" value="F:phosphatidylinositol kinase activity"/>
    <property type="evidence" value="ECO:0007669"/>
    <property type="project" value="InterPro"/>
</dbReference>
<dbReference type="Gene3D" id="3.30.810.10">
    <property type="entry name" value="2-Layer Sandwich"/>
    <property type="match status" value="1"/>
</dbReference>
<keyword evidence="4" id="KW-1133">Transmembrane helix</keyword>
<dbReference type="PANTHER" id="PTHR21456">
    <property type="entry name" value="FAMILY WITH SEQUENCE SIMILARITY 102"/>
    <property type="match status" value="1"/>
</dbReference>
<accession>A0A8J4TRX3</accession>
<dbReference type="OrthoDB" id="3365224at2759"/>
<feature type="transmembrane region" description="Helical" evidence="4">
    <location>
        <begin position="412"/>
        <end position="436"/>
    </location>
</feature>
<keyword evidence="4" id="KW-0472">Membrane</keyword>
<proteinExistence type="inferred from homology"/>
<evidence type="ECO:0000313" key="8">
    <source>
        <dbReference type="Proteomes" id="UP000727407"/>
    </source>
</evidence>
<keyword evidence="8" id="KW-1185">Reference proteome</keyword>
<evidence type="ECO:0000259" key="6">
    <source>
        <dbReference type="PROSITE" id="PS51840"/>
    </source>
</evidence>
<feature type="region of interest" description="Disordered" evidence="3">
    <location>
        <begin position="157"/>
        <end position="323"/>
    </location>
</feature>
<keyword evidence="2" id="KW-0418">Kinase</keyword>
<keyword evidence="2" id="KW-0547">Nucleotide-binding</keyword>
<keyword evidence="2" id="KW-0808">Transferase</keyword>
<reference evidence="7" key="1">
    <citation type="submission" date="2020-07" db="EMBL/GenBank/DDBJ databases">
        <title>Clarias magur genome sequencing, assembly and annotation.</title>
        <authorList>
            <person name="Kushwaha B."/>
            <person name="Kumar R."/>
            <person name="Das P."/>
            <person name="Joshi C.G."/>
            <person name="Kumar D."/>
            <person name="Nagpure N.S."/>
            <person name="Pandey M."/>
            <person name="Agarwal S."/>
            <person name="Srivastava S."/>
            <person name="Singh M."/>
            <person name="Sahoo L."/>
            <person name="Jayasankar P."/>
            <person name="Meher P.K."/>
            <person name="Koringa P.G."/>
            <person name="Iquebal M.A."/>
            <person name="Das S.P."/>
            <person name="Bit A."/>
            <person name="Patnaik S."/>
            <person name="Patel N."/>
            <person name="Shah T.M."/>
            <person name="Hinsu A."/>
            <person name="Jena J.K."/>
        </authorList>
    </citation>
    <scope>NUCLEOTIDE SEQUENCE</scope>
    <source>
        <strain evidence="7">CIFAMagur01</strain>
        <tissue evidence="7">Testis</tissue>
    </source>
</reference>
<dbReference type="InterPro" id="IPR039931">
    <property type="entry name" value="EEIG1/2-like"/>
</dbReference>
<comment type="similarity">
    <text evidence="1">Belongs to the EEIG family.</text>
</comment>
<dbReference type="GO" id="GO:0005524">
    <property type="term" value="F:ATP binding"/>
    <property type="evidence" value="ECO:0007669"/>
    <property type="project" value="UniProtKB-UniRule"/>
</dbReference>
<feature type="domain" description="C2 NT-type" evidence="6">
    <location>
        <begin position="2"/>
        <end position="145"/>
    </location>
</feature>
<feature type="compositionally biased region" description="Basic and acidic residues" evidence="3">
    <location>
        <begin position="284"/>
        <end position="296"/>
    </location>
</feature>
<dbReference type="GO" id="GO:0046488">
    <property type="term" value="P:phosphatidylinositol metabolic process"/>
    <property type="evidence" value="ECO:0007669"/>
    <property type="project" value="UniProtKB-UniRule"/>
</dbReference>
<dbReference type="InterPro" id="IPR027483">
    <property type="entry name" value="PInositol-4-P-4/5-kinase_C_sf"/>
</dbReference>
<keyword evidence="2" id="KW-0067">ATP-binding</keyword>
<dbReference type="Pfam" id="PF01504">
    <property type="entry name" value="PIP5K"/>
    <property type="match status" value="1"/>
</dbReference>
<evidence type="ECO:0000256" key="2">
    <source>
        <dbReference type="PROSITE-ProRule" id="PRU00781"/>
    </source>
</evidence>
<name>A0A8J4TRX3_CLAMG</name>
<dbReference type="Proteomes" id="UP000727407">
    <property type="component" value="Unassembled WGS sequence"/>
</dbReference>
<evidence type="ECO:0000256" key="1">
    <source>
        <dbReference type="ARBA" id="ARBA00034780"/>
    </source>
</evidence>
<protein>
    <submittedName>
        <fullName evidence="7">Protein FAM</fullName>
    </submittedName>
</protein>
<dbReference type="AlphaFoldDB" id="A0A8J4TRX3"/>
<feature type="compositionally biased region" description="Low complexity" evidence="3">
    <location>
        <begin position="264"/>
        <end position="282"/>
    </location>
</feature>
<dbReference type="Gene3D" id="3.30.800.10">
    <property type="entry name" value="Phosphatidylinositol Phosphate Kinase II Beta"/>
    <property type="match status" value="1"/>
</dbReference>
<comment type="caution">
    <text evidence="7">The sequence shown here is derived from an EMBL/GenBank/DDBJ whole genome shotgun (WGS) entry which is preliminary data.</text>
</comment>
<sequence>MAFLMKKKKFKFHVHFTLEELTAVPFINGMLFCKIRLLDGGDFVICSSRQEVQENCVRWRKKFSFVCKMSANPTTGVLDPCICRVSVRKELKGGKSFSKLGFADLNMAEFAGSGSTVRCCILEGYDTKNTRQDNSILKVTIGMTLLSGDPCFKTPPSTAKNTSLAGQDPSLQLDCKGEGTGDTLTPPPGISPQINPSRTVKPRSSVPGLPEVLDENLSSPEEVFHTGHSRNSSYASQQSKVSGYSTEHSGSSSLTDLSQHRRNTSTSSSNTSAGTTTATESSAEPDKEPVKPEKPPRPPRPTALTNRPSRRKKDSVENHPTWVDDTRIDADDIVEKIVQSQDFADVSNNEDSNLQLFVSRDGTTALSGIQLGNSNFNEHPGAVSLQRNVAFENKIDFSVSSQKYEATGADQVVGFGLVGFSLLLFTYYTIWVIVLVEMAGPSSSSLSTRAVKRKGWGGLRQRWKLLGVFEIDQQHEFYPLTCMMKEGLAAAVQNTIDNSIPNELSEDDYQLEVTQIHKDFRMETFAGPVFASLRRSLGMTEKEYQHSLSSEGCYLQFISNSKSKADFFLTNDKRFFLKTQSRREIRFLLTHLKQYIEHLEKYPHSLLVKFLGVHSIKIGHQRKYFIVMQSVFYPDERICARYDIKGCELSRWTEPAPEGTQVIVVLKDLNFEGKFITLDQQKPWLLRQVQIDTSFLRTLNVLDYSLLLAHQPLHQDERHPSLSFATLIMRTK</sequence>
<organism evidence="7 8">
    <name type="scientific">Clarias magur</name>
    <name type="common">Asian catfish</name>
    <name type="synonym">Macropteronotus magur</name>
    <dbReference type="NCBI Taxonomy" id="1594786"/>
    <lineage>
        <taxon>Eukaryota</taxon>
        <taxon>Metazoa</taxon>
        <taxon>Chordata</taxon>
        <taxon>Craniata</taxon>
        <taxon>Vertebrata</taxon>
        <taxon>Euteleostomi</taxon>
        <taxon>Actinopterygii</taxon>
        <taxon>Neopterygii</taxon>
        <taxon>Teleostei</taxon>
        <taxon>Ostariophysi</taxon>
        <taxon>Siluriformes</taxon>
        <taxon>Clariidae</taxon>
        <taxon>Clarias</taxon>
    </lineage>
</organism>
<dbReference type="SUPFAM" id="SSF56104">
    <property type="entry name" value="SAICAR synthase-like"/>
    <property type="match status" value="1"/>
</dbReference>
<feature type="compositionally biased region" description="Basic and acidic residues" evidence="3">
    <location>
        <begin position="314"/>
        <end position="323"/>
    </location>
</feature>
<evidence type="ECO:0000313" key="7">
    <source>
        <dbReference type="EMBL" id="KAF5903131.1"/>
    </source>
</evidence>
<dbReference type="PROSITE" id="PS51455">
    <property type="entry name" value="PIPK"/>
    <property type="match status" value="1"/>
</dbReference>
<dbReference type="PROSITE" id="PS51840">
    <property type="entry name" value="C2_NT"/>
    <property type="match status" value="1"/>
</dbReference>
<dbReference type="PANTHER" id="PTHR21456:SF2">
    <property type="entry name" value="EARLY ESTROGEN-INDUCED GENE 1 PROTEIN"/>
    <property type="match status" value="1"/>
</dbReference>